<dbReference type="InterPro" id="IPR050569">
    <property type="entry name" value="TAAR"/>
</dbReference>
<dbReference type="SUPFAM" id="SSF81321">
    <property type="entry name" value="Family A G protein-coupled receptor-like"/>
    <property type="match status" value="1"/>
</dbReference>
<dbReference type="GO" id="GO:0071482">
    <property type="term" value="P:cellular response to light stimulus"/>
    <property type="evidence" value="ECO:0000318"/>
    <property type="project" value="GO_Central"/>
</dbReference>
<dbReference type="GO" id="GO:0008020">
    <property type="term" value="F:G protein-coupled photoreceptor activity"/>
    <property type="evidence" value="ECO:0000318"/>
    <property type="project" value="GO_Central"/>
</dbReference>
<feature type="transmembrane region" description="Helical" evidence="9">
    <location>
        <begin position="217"/>
        <end position="240"/>
    </location>
</feature>
<reference evidence="11 12" key="1">
    <citation type="journal article" date="2008" name="Nature">
        <title>The Trichoplax genome and the nature of placozoans.</title>
        <authorList>
            <person name="Srivastava M."/>
            <person name="Begovic E."/>
            <person name="Chapman J."/>
            <person name="Putnam N.H."/>
            <person name="Hellsten U."/>
            <person name="Kawashima T."/>
            <person name="Kuo A."/>
            <person name="Mitros T."/>
            <person name="Salamov A."/>
            <person name="Carpenter M.L."/>
            <person name="Signorovitch A.Y."/>
            <person name="Moreno M.A."/>
            <person name="Kamm K."/>
            <person name="Grimwood J."/>
            <person name="Schmutz J."/>
            <person name="Shapiro H."/>
            <person name="Grigoriev I.V."/>
            <person name="Buss L.W."/>
            <person name="Schierwater B."/>
            <person name="Dellaporta S.L."/>
            <person name="Rokhsar D.S."/>
        </authorList>
    </citation>
    <scope>NUCLEOTIDE SEQUENCE [LARGE SCALE GENOMIC DNA]</scope>
    <source>
        <strain evidence="11 12">Grell-BS-1999</strain>
    </source>
</reference>
<dbReference type="Pfam" id="PF00001">
    <property type="entry name" value="7tm_1"/>
    <property type="match status" value="1"/>
</dbReference>
<evidence type="ECO:0000256" key="6">
    <source>
        <dbReference type="ARBA" id="ARBA00023136"/>
    </source>
</evidence>
<dbReference type="Proteomes" id="UP000009022">
    <property type="component" value="Unassembled WGS sequence"/>
</dbReference>
<keyword evidence="6 9" id="KW-0472">Membrane</keyword>
<evidence type="ECO:0000256" key="5">
    <source>
        <dbReference type="ARBA" id="ARBA00023040"/>
    </source>
</evidence>
<accession>B3RKG3</accession>
<dbReference type="InterPro" id="IPR017452">
    <property type="entry name" value="GPCR_Rhodpsn_7TM"/>
</dbReference>
<evidence type="ECO:0000256" key="8">
    <source>
        <dbReference type="ARBA" id="ARBA00023224"/>
    </source>
</evidence>
<dbReference type="PROSITE" id="PS50262">
    <property type="entry name" value="G_PROTEIN_RECEP_F1_2"/>
    <property type="match status" value="1"/>
</dbReference>
<evidence type="ECO:0000256" key="1">
    <source>
        <dbReference type="ARBA" id="ARBA00004651"/>
    </source>
</evidence>
<feature type="transmembrane region" description="Helical" evidence="9">
    <location>
        <begin position="168"/>
        <end position="196"/>
    </location>
</feature>
<dbReference type="eggNOG" id="KOG3656">
    <property type="taxonomic scope" value="Eukaryota"/>
</dbReference>
<sequence length="335" mass="37213">MVTINQTNSTIANPGSIGNSINIYFIYKIPSLHSYNNMLIAHLAVADFLQATLTLPMAIANSLLRHAIPPAMCQAFAFILNFLLAIALAATAAISIDRCLAVIYPYQYQAKMKTNYIIMIVIFIWILAAVLAGTPLLGLQRYGLGEYTFIADGLQCWFDFQYRQRSSIIFIILYIYLLLTILTTLVSYLIIFCIAYNKGIADISAVGYASLRRSIRTTALIVGSNFACFIPTLISVSISYFSQRELNPGLTVAAYLLSFCNSAINPLIYAFTNGILRQKIKQHCCCSKKRYCLTKFGLYRTSKITPSNTAAGQPAAKSDSEPSYWQTVINDYESS</sequence>
<dbReference type="Gene3D" id="1.20.1070.10">
    <property type="entry name" value="Rhodopsin 7-helix transmembrane proteins"/>
    <property type="match status" value="1"/>
</dbReference>
<keyword evidence="8" id="KW-0807">Transducer</keyword>
<dbReference type="FunCoup" id="B3RKG3">
    <property type="interactions" value="313"/>
</dbReference>
<feature type="transmembrane region" description="Helical" evidence="9">
    <location>
        <begin position="116"/>
        <end position="137"/>
    </location>
</feature>
<feature type="transmembrane region" description="Helical" evidence="9">
    <location>
        <begin position="39"/>
        <end position="63"/>
    </location>
</feature>
<dbReference type="InParanoid" id="B3RKG3"/>
<dbReference type="STRING" id="10228.B3RKG3"/>
<dbReference type="OMA" id="KAWNPNT"/>
<gene>
    <name evidence="11" type="ORF">TRIADDRAFT_51670</name>
</gene>
<dbReference type="KEGG" id="tad:TRIADDRAFT_51670"/>
<dbReference type="PANTHER" id="PTHR24249">
    <property type="entry name" value="HISTAMINE RECEPTOR-RELATED G-PROTEIN COUPLED RECEPTOR"/>
    <property type="match status" value="1"/>
</dbReference>
<feature type="transmembrane region" description="Helical" evidence="9">
    <location>
        <begin position="75"/>
        <end position="96"/>
    </location>
</feature>
<name>B3RKG3_TRIAD</name>
<keyword evidence="7" id="KW-0675">Receptor</keyword>
<evidence type="ECO:0000256" key="2">
    <source>
        <dbReference type="ARBA" id="ARBA00022475"/>
    </source>
</evidence>
<evidence type="ECO:0000313" key="11">
    <source>
        <dbReference type="EMBL" id="EDV28593.1"/>
    </source>
</evidence>
<dbReference type="HOGENOM" id="CLU_009579_3_3_1"/>
<feature type="transmembrane region" description="Helical" evidence="9">
    <location>
        <begin position="252"/>
        <end position="271"/>
    </location>
</feature>
<dbReference type="GO" id="GO:0007602">
    <property type="term" value="P:phototransduction"/>
    <property type="evidence" value="ECO:0000318"/>
    <property type="project" value="GO_Central"/>
</dbReference>
<protein>
    <recommendedName>
        <fullName evidence="10">G-protein coupled receptors family 1 profile domain-containing protein</fullName>
    </recommendedName>
</protein>
<keyword evidence="2" id="KW-1003">Cell membrane</keyword>
<proteinExistence type="predicted"/>
<keyword evidence="4 9" id="KW-1133">Transmembrane helix</keyword>
<dbReference type="EMBL" id="DS985241">
    <property type="protein sequence ID" value="EDV28593.1"/>
    <property type="molecule type" value="Genomic_DNA"/>
</dbReference>
<keyword evidence="3 9" id="KW-0812">Transmembrane</keyword>
<keyword evidence="5" id="KW-0297">G-protein coupled receptor</keyword>
<dbReference type="CDD" id="cd00637">
    <property type="entry name" value="7tm_classA_rhodopsin-like"/>
    <property type="match status" value="1"/>
</dbReference>
<evidence type="ECO:0000256" key="9">
    <source>
        <dbReference type="SAM" id="Phobius"/>
    </source>
</evidence>
<dbReference type="GO" id="GO:0005886">
    <property type="term" value="C:plasma membrane"/>
    <property type="evidence" value="ECO:0000318"/>
    <property type="project" value="GO_Central"/>
</dbReference>
<dbReference type="PhylomeDB" id="B3RKG3"/>
<dbReference type="PANTHER" id="PTHR24249:SF411">
    <property type="entry name" value="G-PROTEIN COUPLED RECEPTORS FAMILY 1 PROFILE DOMAIN-CONTAINING PROTEIN"/>
    <property type="match status" value="1"/>
</dbReference>
<dbReference type="FunFam" id="1.20.1070.10:FF:000464">
    <property type="entry name" value="Trace amine-associated receptor 1"/>
    <property type="match status" value="1"/>
</dbReference>
<feature type="domain" description="G-protein coupled receptors family 1 profile" evidence="10">
    <location>
        <begin position="18"/>
        <end position="269"/>
    </location>
</feature>
<dbReference type="RefSeq" id="XP_002107795.1">
    <property type="nucleotide sequence ID" value="XM_002107759.1"/>
</dbReference>
<keyword evidence="12" id="KW-1185">Reference proteome</keyword>
<evidence type="ECO:0000256" key="4">
    <source>
        <dbReference type="ARBA" id="ARBA00022989"/>
    </source>
</evidence>
<dbReference type="PRINTS" id="PR00237">
    <property type="entry name" value="GPCRRHODOPSN"/>
</dbReference>
<evidence type="ECO:0000256" key="7">
    <source>
        <dbReference type="ARBA" id="ARBA00023170"/>
    </source>
</evidence>
<dbReference type="OrthoDB" id="10034726at2759"/>
<evidence type="ECO:0000256" key="3">
    <source>
        <dbReference type="ARBA" id="ARBA00022692"/>
    </source>
</evidence>
<dbReference type="GO" id="GO:0007186">
    <property type="term" value="P:G protein-coupled receptor signaling pathway"/>
    <property type="evidence" value="ECO:0000318"/>
    <property type="project" value="GO_Central"/>
</dbReference>
<organism evidence="11 12">
    <name type="scientific">Trichoplax adhaerens</name>
    <name type="common">Trichoplax reptans</name>
    <dbReference type="NCBI Taxonomy" id="10228"/>
    <lineage>
        <taxon>Eukaryota</taxon>
        <taxon>Metazoa</taxon>
        <taxon>Placozoa</taxon>
        <taxon>Uniplacotomia</taxon>
        <taxon>Trichoplacea</taxon>
        <taxon>Trichoplacidae</taxon>
        <taxon>Trichoplax</taxon>
    </lineage>
</organism>
<evidence type="ECO:0000313" key="12">
    <source>
        <dbReference type="Proteomes" id="UP000009022"/>
    </source>
</evidence>
<dbReference type="InterPro" id="IPR000276">
    <property type="entry name" value="GPCR_Rhodpsn"/>
</dbReference>
<evidence type="ECO:0000259" key="10">
    <source>
        <dbReference type="PROSITE" id="PS50262"/>
    </source>
</evidence>
<dbReference type="CTD" id="6749010"/>
<dbReference type="AlphaFoldDB" id="B3RKG3"/>
<dbReference type="GeneID" id="6749010"/>
<comment type="subcellular location">
    <subcellularLocation>
        <location evidence="1">Cell membrane</location>
        <topology evidence="1">Multi-pass membrane protein</topology>
    </subcellularLocation>
</comment>